<evidence type="ECO:0000313" key="2">
    <source>
        <dbReference type="Proteomes" id="UP000268191"/>
    </source>
</evidence>
<dbReference type="EMBL" id="MH779505">
    <property type="protein sequence ID" value="AYD84001.1"/>
    <property type="molecule type" value="Genomic_DNA"/>
</dbReference>
<evidence type="ECO:0000313" key="1">
    <source>
        <dbReference type="EMBL" id="AYD84001.1"/>
    </source>
</evidence>
<protein>
    <submittedName>
        <fullName evidence="1">Uncharacterized protein</fullName>
    </submittedName>
</protein>
<reference evidence="2" key="1">
    <citation type="submission" date="2018-08" db="EMBL/GenBank/DDBJ databases">
        <authorList>
            <person name="Pope W.H."/>
            <person name="Garlena R.A."/>
            <person name="Russell D.A."/>
            <person name="Jacobs-Sera D."/>
            <person name="Hatfull G.F."/>
        </authorList>
    </citation>
    <scope>NUCLEOTIDE SEQUENCE [LARGE SCALE GENOMIC DNA]</scope>
</reference>
<dbReference type="RefSeq" id="YP_010051447.1">
    <property type="nucleotide sequence ID" value="NC_054442.1"/>
</dbReference>
<keyword evidence="2" id="KW-1185">Reference proteome</keyword>
<dbReference type="GeneID" id="63925935"/>
<organism evidence="1 2">
    <name type="scientific">Mycobacterium phage Grizzly</name>
    <dbReference type="NCBI Taxonomy" id="2315539"/>
    <lineage>
        <taxon>Viruses</taxon>
        <taxon>Duplodnaviria</taxon>
        <taxon>Heunggongvirae</taxon>
        <taxon>Uroviricota</taxon>
        <taxon>Caudoviricetes</taxon>
        <taxon>Gclasvirinae</taxon>
        <taxon>Liefievirus</taxon>
        <taxon>Liefievirus grizzly</taxon>
    </lineage>
</organism>
<dbReference type="KEGG" id="vg:63925935"/>
<dbReference type="Proteomes" id="UP000268191">
    <property type="component" value="Segment"/>
</dbReference>
<sequence length="55" mass="6486">MRAYFRRGRHRANKFSHTVADVERCLDAEAVELDRRRATALVLDGRWAEVWGTNR</sequence>
<proteinExistence type="predicted"/>
<gene>
    <name evidence="1" type="primary">37</name>
    <name evidence="1" type="ORF">SEA_GRIZZLY_37</name>
</gene>
<name>A0A386KHN4_9CAUD</name>
<accession>A0A386KHN4</accession>